<accession>A0ABR6XEY7</accession>
<name>A0ABR6XEY7_9BURK</name>
<organism evidence="1 2">
    <name type="scientific">Undibacterium aquatile</name>
    <dbReference type="NCBI Taxonomy" id="1537398"/>
    <lineage>
        <taxon>Bacteria</taxon>
        <taxon>Pseudomonadati</taxon>
        <taxon>Pseudomonadota</taxon>
        <taxon>Betaproteobacteria</taxon>
        <taxon>Burkholderiales</taxon>
        <taxon>Oxalobacteraceae</taxon>
        <taxon>Undibacterium</taxon>
    </lineage>
</organism>
<protein>
    <submittedName>
        <fullName evidence="1">Baseplate J/gp47 family protein</fullName>
    </submittedName>
</protein>
<evidence type="ECO:0000313" key="1">
    <source>
        <dbReference type="EMBL" id="MBC3811475.1"/>
    </source>
</evidence>
<reference evidence="1 2" key="1">
    <citation type="submission" date="2020-08" db="EMBL/GenBank/DDBJ databases">
        <title>Novel species isolated from subtropical streams in China.</title>
        <authorList>
            <person name="Lu H."/>
        </authorList>
    </citation>
    <scope>NUCLEOTIDE SEQUENCE [LARGE SCALE GENOMIC DNA]</scope>
    <source>
        <strain evidence="1 2">CCTCC AB 2015119</strain>
    </source>
</reference>
<dbReference type="Proteomes" id="UP000637632">
    <property type="component" value="Unassembled WGS sequence"/>
</dbReference>
<proteinExistence type="predicted"/>
<dbReference type="EMBL" id="JACOFT010000002">
    <property type="protein sequence ID" value="MBC3811475.1"/>
    <property type="molecule type" value="Genomic_DNA"/>
</dbReference>
<keyword evidence="2" id="KW-1185">Reference proteome</keyword>
<sequence length="1256" mass="141528">MKSHLMISDGRSQSQRQLPALSGDYFHINEMRFEQLLAIASEYARLMHFYQPDLNTDGDWYQFFAADETVLIATILAVDTQFLSKQFEHRLQSEPDYSDWFRTDIATKLDASYRDLINSPLLVLRLLNQWLTAFSLLPNNLTSQAKTLLEGILRGLKWEIQSLINSTPAELKVYVNALFSKQFKELVEWPANSVTVNSPVEKLTVSTTQIRHNFHTLNLAINMLQNGVKKLLPTSITSGNHDPAISLLISFIRLFEKLKKRINRFSDKHIDFYYGQVLGMEPQRQQPDSAHIVVKTNTAVRQIFIEKGTEFIAGNDTAQRDIVYKADSSAQLSDAKIAAIHTLFFDKHASASQLLSTQSAYLRTIAPPPPDGEQSLHESLPPLPLMGAPKPGEHVSGGGAARFGFAIASHTLLMHEGERTVCLTFQFRNNSKYTLESSLKEIANQILKQEKHTQHGQTSRLRNVDVFVKLVRSMFRLSLTSATGWHQITEYRPEYQGLNAELSANCLTITFTLPASAPAITEYQESIHGAGFQTALPVLWGEMTQNEYAYPYDILSQWFLDEIHIDVHVNGCRQLVLHNHIGQVSTLAPFLPFGPLPDIGSYLVLGCEEILSKQLRDLSVEVEWAGLPSSPGGFVSYYSAYDSPLQSGAVQIKMSVLVDGKWISASVNDNLFQHQTNDDGTHSNQVRTENRLSFRSVIPFYKQSLPTPQATASTAFSYTSATMNGMFKISLNAPDGAFGHQEYPHLLSQTLTSNAQTKKINLRKALPNPPYTPQISRIVLNYEACSKISFEHNKSEIHSFFSEQFIHLHPIGYEAIQIHDNKDVALIPDYDATGNLLIGLTAQRLSGPLSLYFYLREDSLPMTKIADANLTWSYLSSNRWKKLQQAQILDDSTQGFMTSGIVQLQLPDDIDSDHTVMPNDMFWLKVTAQRGLERFCSLYGIYTQAIKVTWDADQGQKLTSVLPAFSINKSRKNIAGIDQILQIRCSFDGKSEESVSQFRTRASERLRHKNRSLTASDYESLILEKFPQVYKVKCFSNLCTDHGSRRQIRPGHILIVPIPHLNQGGHSNQKPNLSGHLIHEIQSFIKTYAPADATISVENPVYEEIQVRCTIKLKTEFNNSRFGGRYIEQINQAICDYLSPWNVHGQHRHFGWSIQQHNVVSFLHDLEYVDEVSGVSMLQICPVGSSAELLYALKDNANFLHQEKDLQPSYPWSIAVPINDHWIVIADKPGQHSAKAIGINELKVGSTFIIPARTET</sequence>
<comment type="caution">
    <text evidence="1">The sequence shown here is derived from an EMBL/GenBank/DDBJ whole genome shotgun (WGS) entry which is preliminary data.</text>
</comment>
<gene>
    <name evidence="1" type="ORF">H8K26_08500</name>
</gene>
<evidence type="ECO:0000313" key="2">
    <source>
        <dbReference type="Proteomes" id="UP000637632"/>
    </source>
</evidence>
<dbReference type="RefSeq" id="WP_190478731.1">
    <property type="nucleotide sequence ID" value="NZ_JACOFT010000002.1"/>
</dbReference>